<feature type="compositionally biased region" description="Low complexity" evidence="1">
    <location>
        <begin position="18"/>
        <end position="29"/>
    </location>
</feature>
<comment type="caution">
    <text evidence="2">The sequence shown here is derived from an EMBL/GenBank/DDBJ whole genome shotgun (WGS) entry which is preliminary data.</text>
</comment>
<reference evidence="2" key="1">
    <citation type="journal article" date="2023" name="bioRxiv">
        <title>Scaffold-level genome assemblies of two parasitoid biocontrol wasps reveal the parthenogenesis mechanism and an associated novel virus.</title>
        <authorList>
            <person name="Inwood S."/>
            <person name="Skelly J."/>
            <person name="Guhlin J."/>
            <person name="Harrop T."/>
            <person name="Goldson S."/>
            <person name="Dearden P."/>
        </authorList>
    </citation>
    <scope>NUCLEOTIDE SEQUENCE</scope>
    <source>
        <strain evidence="2">Irish</strain>
        <tissue evidence="2">Whole body</tissue>
    </source>
</reference>
<feature type="compositionally biased region" description="Polar residues" evidence="1">
    <location>
        <begin position="7"/>
        <end position="17"/>
    </location>
</feature>
<protein>
    <submittedName>
        <fullName evidence="2">Uncharacterized protein</fullName>
    </submittedName>
</protein>
<dbReference type="Proteomes" id="UP001168990">
    <property type="component" value="Unassembled WGS sequence"/>
</dbReference>
<evidence type="ECO:0000256" key="1">
    <source>
        <dbReference type="SAM" id="MobiDB-lite"/>
    </source>
</evidence>
<feature type="compositionally biased region" description="Polar residues" evidence="1">
    <location>
        <begin position="92"/>
        <end position="107"/>
    </location>
</feature>
<evidence type="ECO:0000313" key="2">
    <source>
        <dbReference type="EMBL" id="KAK0176951.1"/>
    </source>
</evidence>
<feature type="compositionally biased region" description="Low complexity" evidence="1">
    <location>
        <begin position="108"/>
        <end position="124"/>
    </location>
</feature>
<organism evidence="2 3">
    <name type="scientific">Microctonus aethiopoides</name>
    <dbReference type="NCBI Taxonomy" id="144406"/>
    <lineage>
        <taxon>Eukaryota</taxon>
        <taxon>Metazoa</taxon>
        <taxon>Ecdysozoa</taxon>
        <taxon>Arthropoda</taxon>
        <taxon>Hexapoda</taxon>
        <taxon>Insecta</taxon>
        <taxon>Pterygota</taxon>
        <taxon>Neoptera</taxon>
        <taxon>Endopterygota</taxon>
        <taxon>Hymenoptera</taxon>
        <taxon>Apocrita</taxon>
        <taxon>Ichneumonoidea</taxon>
        <taxon>Braconidae</taxon>
        <taxon>Euphorinae</taxon>
        <taxon>Microctonus</taxon>
    </lineage>
</organism>
<dbReference type="AlphaFoldDB" id="A0AA39KX80"/>
<feature type="region of interest" description="Disordered" evidence="1">
    <location>
        <begin position="92"/>
        <end position="124"/>
    </location>
</feature>
<name>A0AA39KX80_9HYME</name>
<accession>A0AA39KX80</accession>
<feature type="region of interest" description="Disordered" evidence="1">
    <location>
        <begin position="1"/>
        <end position="29"/>
    </location>
</feature>
<keyword evidence="3" id="KW-1185">Reference proteome</keyword>
<sequence length="124" mass="13149">MLKELKSSSQGSTNNFESNSAPSNSLSNVVNSKNIKPLCIVTKNNVNKENVGDGGCVGAVDGTSRAHIDKINLFNVNDNKIRPINVGKNKVSSGFKQSAPNKISTSCKNSNKSIITKKNGNKNG</sequence>
<evidence type="ECO:0000313" key="3">
    <source>
        <dbReference type="Proteomes" id="UP001168990"/>
    </source>
</evidence>
<proteinExistence type="predicted"/>
<gene>
    <name evidence="2" type="ORF">PV328_001049</name>
</gene>
<dbReference type="EMBL" id="JAQQBS010000001">
    <property type="protein sequence ID" value="KAK0176951.1"/>
    <property type="molecule type" value="Genomic_DNA"/>
</dbReference>
<reference evidence="2" key="2">
    <citation type="submission" date="2023-03" db="EMBL/GenBank/DDBJ databases">
        <authorList>
            <person name="Inwood S.N."/>
            <person name="Skelly J.G."/>
            <person name="Guhlin J."/>
            <person name="Harrop T.W.R."/>
            <person name="Goldson S.G."/>
            <person name="Dearden P.K."/>
        </authorList>
    </citation>
    <scope>NUCLEOTIDE SEQUENCE</scope>
    <source>
        <strain evidence="2">Irish</strain>
        <tissue evidence="2">Whole body</tissue>
    </source>
</reference>